<dbReference type="EMBL" id="FQUS01000044">
    <property type="protein sequence ID" value="SHG67574.1"/>
    <property type="molecule type" value="Genomic_DNA"/>
</dbReference>
<dbReference type="Proteomes" id="UP000184041">
    <property type="component" value="Unassembled WGS sequence"/>
</dbReference>
<gene>
    <name evidence="4" type="ORF">SAMN05443144_1446</name>
</gene>
<keyword evidence="1" id="KW-1133">Transmembrane helix</keyword>
<keyword evidence="5" id="KW-1185">Reference proteome</keyword>
<evidence type="ECO:0000256" key="1">
    <source>
        <dbReference type="SAM" id="Phobius"/>
    </source>
</evidence>
<accession>A0A1M5LR31</accession>
<dbReference type="Pfam" id="PF03703">
    <property type="entry name" value="bPH_2"/>
    <property type="match status" value="1"/>
</dbReference>
<dbReference type="PANTHER" id="PTHR37938">
    <property type="entry name" value="BLL0215 PROTEIN"/>
    <property type="match status" value="1"/>
</dbReference>
<protein>
    <submittedName>
        <fullName evidence="4">Short C-terminal domain-containing protein</fullName>
    </submittedName>
</protein>
<feature type="domain" description="YdbS-like PH" evidence="2">
    <location>
        <begin position="50"/>
        <end position="122"/>
    </location>
</feature>
<dbReference type="STRING" id="1194090.SAMN05443144_1446"/>
<evidence type="ECO:0000259" key="3">
    <source>
        <dbReference type="Pfam" id="PF09851"/>
    </source>
</evidence>
<feature type="transmembrane region" description="Helical" evidence="1">
    <location>
        <begin position="20"/>
        <end position="43"/>
    </location>
</feature>
<organism evidence="4 5">
    <name type="scientific">Fodinibius roseus</name>
    <dbReference type="NCBI Taxonomy" id="1194090"/>
    <lineage>
        <taxon>Bacteria</taxon>
        <taxon>Pseudomonadati</taxon>
        <taxon>Balneolota</taxon>
        <taxon>Balneolia</taxon>
        <taxon>Balneolales</taxon>
        <taxon>Balneolaceae</taxon>
        <taxon>Fodinibius</taxon>
    </lineage>
</organism>
<evidence type="ECO:0000313" key="4">
    <source>
        <dbReference type="EMBL" id="SHG67574.1"/>
    </source>
</evidence>
<dbReference type="AlphaFoldDB" id="A0A1M5LR31"/>
<reference evidence="4 5" key="1">
    <citation type="submission" date="2016-11" db="EMBL/GenBank/DDBJ databases">
        <authorList>
            <person name="Jaros S."/>
            <person name="Januszkiewicz K."/>
            <person name="Wedrychowicz H."/>
        </authorList>
    </citation>
    <scope>NUCLEOTIDE SEQUENCE [LARGE SCALE GENOMIC DNA]</scope>
    <source>
        <strain evidence="4 5">DSM 21986</strain>
    </source>
</reference>
<feature type="domain" description="SHOCT" evidence="3">
    <location>
        <begin position="145"/>
        <end position="172"/>
    </location>
</feature>
<evidence type="ECO:0000259" key="2">
    <source>
        <dbReference type="Pfam" id="PF03703"/>
    </source>
</evidence>
<proteinExistence type="predicted"/>
<evidence type="ECO:0000313" key="5">
    <source>
        <dbReference type="Proteomes" id="UP000184041"/>
    </source>
</evidence>
<sequence>MNDYLYKSHPSIFKSHPVGFILCVLLGFLVWGIGFVILFIWWLKVKGILLTIDNRKTILRKGIFSKQTNEVYHSDVRNIQVSQSFFQQIFDVGTLQVSSAGQSNMEISVSGIPDPEKAKKIINNQRNKNQENGNNLNSTNQSTADELQKLADLKEQGIITETEFQQQKKNILG</sequence>
<name>A0A1M5LR31_9BACT</name>
<keyword evidence="1" id="KW-0472">Membrane</keyword>
<keyword evidence="1" id="KW-0812">Transmembrane</keyword>
<dbReference type="Pfam" id="PF09851">
    <property type="entry name" value="SHOCT"/>
    <property type="match status" value="1"/>
</dbReference>
<dbReference type="InterPro" id="IPR018649">
    <property type="entry name" value="SHOCT"/>
</dbReference>
<dbReference type="InterPro" id="IPR005182">
    <property type="entry name" value="YdbS-like_PH"/>
</dbReference>
<dbReference type="PANTHER" id="PTHR37938:SF1">
    <property type="entry name" value="BLL0215 PROTEIN"/>
    <property type="match status" value="1"/>
</dbReference>